<name>A0ABR3JAR8_9AGAR</name>
<feature type="domain" description="Phospholipid/glycerol acyltransferase" evidence="3">
    <location>
        <begin position="39"/>
        <end position="204"/>
    </location>
</feature>
<keyword evidence="5" id="KW-1185">Reference proteome</keyword>
<dbReference type="SUPFAM" id="SSF69593">
    <property type="entry name" value="Glycerol-3-phosphate (1)-acyltransferase"/>
    <property type="match status" value="1"/>
</dbReference>
<dbReference type="Pfam" id="PF01553">
    <property type="entry name" value="Acyltransferase"/>
    <property type="match status" value="1"/>
</dbReference>
<evidence type="ECO:0000313" key="5">
    <source>
        <dbReference type="Proteomes" id="UP001556367"/>
    </source>
</evidence>
<keyword evidence="2" id="KW-0812">Transmembrane</keyword>
<dbReference type="InterPro" id="IPR052744">
    <property type="entry name" value="GPAT/DAPAT"/>
</dbReference>
<protein>
    <recommendedName>
        <fullName evidence="3">Phospholipid/glycerol acyltransferase domain-containing protein</fullName>
    </recommendedName>
</protein>
<evidence type="ECO:0000256" key="1">
    <source>
        <dbReference type="SAM" id="MobiDB-lite"/>
    </source>
</evidence>
<gene>
    <name evidence="4" type="ORF">HGRIS_006829</name>
</gene>
<accession>A0ABR3JAR8</accession>
<feature type="transmembrane region" description="Helical" evidence="2">
    <location>
        <begin position="375"/>
        <end position="395"/>
    </location>
</feature>
<reference evidence="5" key="1">
    <citation type="submission" date="2024-06" db="EMBL/GenBank/DDBJ databases">
        <title>Multi-omics analyses provide insights into the biosynthesis of the anticancer antibiotic pleurotin in Hohenbuehelia grisea.</title>
        <authorList>
            <person name="Weaver J.A."/>
            <person name="Alberti F."/>
        </authorList>
    </citation>
    <scope>NUCLEOTIDE SEQUENCE [LARGE SCALE GENOMIC DNA]</scope>
    <source>
        <strain evidence="5">T-177</strain>
    </source>
</reference>
<organism evidence="4 5">
    <name type="scientific">Hohenbuehelia grisea</name>
    <dbReference type="NCBI Taxonomy" id="104357"/>
    <lineage>
        <taxon>Eukaryota</taxon>
        <taxon>Fungi</taxon>
        <taxon>Dikarya</taxon>
        <taxon>Basidiomycota</taxon>
        <taxon>Agaricomycotina</taxon>
        <taxon>Agaricomycetes</taxon>
        <taxon>Agaricomycetidae</taxon>
        <taxon>Agaricales</taxon>
        <taxon>Pleurotineae</taxon>
        <taxon>Pleurotaceae</taxon>
        <taxon>Hohenbuehelia</taxon>
    </lineage>
</organism>
<dbReference type="InterPro" id="IPR002123">
    <property type="entry name" value="Plipid/glycerol_acylTrfase"/>
</dbReference>
<dbReference type="PANTHER" id="PTHR31605:SF0">
    <property type="entry name" value="GLYCEROL-3-PHOSPHATE O-ACYLTRANSFERASE 1"/>
    <property type="match status" value="1"/>
</dbReference>
<dbReference type="PANTHER" id="PTHR31605">
    <property type="entry name" value="GLYCEROL-3-PHOSPHATE O-ACYLTRANSFERASE 1"/>
    <property type="match status" value="1"/>
</dbReference>
<dbReference type="Proteomes" id="UP001556367">
    <property type="component" value="Unassembled WGS sequence"/>
</dbReference>
<sequence>MELQLVYRFLRRLSDWILDRYYSEVFVDGKENVPRHTPLIIAASHHNDILDIATLAATIPHRRHLSYWAKASLFINPISRTILLSSGTIPVRRNPNNIASQPAIDRKDPDGVVAAHDVPQVNTRSGKGQVDLFRDSTRALSRGRVIGVFPEGMSHTAPRNATIMPGAAWAGMNFVRSQRDLASKGDGAPEVLDLLIVPVGLVYSDKARYRSRVRVRYGTALSVSTFLNEAIASNTSNDMWDEDIERMAVKQLTAAIQTQLLEMTINAPDWDTLLAALMTREILWIDDTVPLRDVVPISQKLVDVFSMSSSTTSNTLMSARRALIKYRALLHYTGIDHASLLSVSPISLGNPVLSPFGLLLTLLRNIFMTLFHPRFLLFLPVFMLHLPLYPLGVFAGRKLAVHRRDAHTNALDAGPDGKGERKPEEEGQAQFKGIIPGAVAGVLYTGVAWVIVKCLVAFSRAPEEFWVRIIDAVVLLRLVDVLRKAGRAVDGRDGTLARIAGILFITWATGTILARWHDALIDGNYKQFKRVRTALKVVIAAWSPSWNDVLSDEIDAHYGRPPLPPRNPFLSKAAARAKAPEVPPSLLDNQGSLRASEELPQRRRAAARRLVRPLLQVRWEAVTALREFLVDEPAWAYLQENGASLP</sequence>
<evidence type="ECO:0000313" key="4">
    <source>
        <dbReference type="EMBL" id="KAL0952573.1"/>
    </source>
</evidence>
<feature type="region of interest" description="Disordered" evidence="1">
    <location>
        <begin position="580"/>
        <end position="599"/>
    </location>
</feature>
<dbReference type="SMART" id="SM00563">
    <property type="entry name" value="PlsC"/>
    <property type="match status" value="1"/>
</dbReference>
<keyword evidence="2" id="KW-1133">Transmembrane helix</keyword>
<feature type="transmembrane region" description="Helical" evidence="2">
    <location>
        <begin position="438"/>
        <end position="459"/>
    </location>
</feature>
<evidence type="ECO:0000256" key="2">
    <source>
        <dbReference type="SAM" id="Phobius"/>
    </source>
</evidence>
<proteinExistence type="predicted"/>
<feature type="transmembrane region" description="Helical" evidence="2">
    <location>
        <begin position="495"/>
        <end position="516"/>
    </location>
</feature>
<dbReference type="EMBL" id="JASNQZ010000010">
    <property type="protein sequence ID" value="KAL0952573.1"/>
    <property type="molecule type" value="Genomic_DNA"/>
</dbReference>
<evidence type="ECO:0000259" key="3">
    <source>
        <dbReference type="SMART" id="SM00563"/>
    </source>
</evidence>
<comment type="caution">
    <text evidence="4">The sequence shown here is derived from an EMBL/GenBank/DDBJ whole genome shotgun (WGS) entry which is preliminary data.</text>
</comment>
<keyword evidence="2" id="KW-0472">Membrane</keyword>